<evidence type="ECO:0000313" key="2">
    <source>
        <dbReference type="EMBL" id="KAK7553516.1"/>
    </source>
</evidence>
<protein>
    <submittedName>
        <fullName evidence="2">Uncharacterized protein</fullName>
    </submittedName>
</protein>
<feature type="compositionally biased region" description="Basic and acidic residues" evidence="1">
    <location>
        <begin position="159"/>
        <end position="176"/>
    </location>
</feature>
<comment type="caution">
    <text evidence="2">The sequence shown here is derived from an EMBL/GenBank/DDBJ whole genome shotgun (WGS) entry which is preliminary data.</text>
</comment>
<proteinExistence type="predicted"/>
<name>A0ABR1MMA6_9PEZI</name>
<evidence type="ECO:0000256" key="1">
    <source>
        <dbReference type="SAM" id="MobiDB-lite"/>
    </source>
</evidence>
<evidence type="ECO:0000313" key="3">
    <source>
        <dbReference type="Proteomes" id="UP001365128"/>
    </source>
</evidence>
<feature type="region of interest" description="Disordered" evidence="1">
    <location>
        <begin position="69"/>
        <end position="91"/>
    </location>
</feature>
<feature type="non-terminal residue" evidence="2">
    <location>
        <position position="1"/>
    </location>
</feature>
<keyword evidence="3" id="KW-1185">Reference proteome</keyword>
<feature type="compositionally biased region" description="Basic residues" evidence="1">
    <location>
        <begin position="197"/>
        <end position="214"/>
    </location>
</feature>
<gene>
    <name evidence="2" type="ORF">IWX46DRAFT_286659</name>
</gene>
<sequence length="214" mass="24316">PLGWPEERLDPQKAHLARDYYVTVHPTNLPGQLQKTGKETSNVGRRAVPQSHYLSPPVLLSLSPLKPTVQSLTTSSPSAKANTQPNQTTQIRSNHSHYNHRNHELLELLLLLILLHVLVHHQHQLRRQRQQQQQQQQQANARPSLHARGALEPVGLGHAHHDADARPAAHPRDALLRRPRPRAPALPRQLPAEAACRHRPGPRRRDSRRPRRLC</sequence>
<feature type="compositionally biased region" description="Low complexity" evidence="1">
    <location>
        <begin position="183"/>
        <end position="194"/>
    </location>
</feature>
<feature type="region of interest" description="Disordered" evidence="1">
    <location>
        <begin position="157"/>
        <end position="214"/>
    </location>
</feature>
<accession>A0ABR1MMA6</accession>
<organism evidence="2 3">
    <name type="scientific">Phyllosticta citricarpa</name>
    <dbReference type="NCBI Taxonomy" id="55181"/>
    <lineage>
        <taxon>Eukaryota</taxon>
        <taxon>Fungi</taxon>
        <taxon>Dikarya</taxon>
        <taxon>Ascomycota</taxon>
        <taxon>Pezizomycotina</taxon>
        <taxon>Dothideomycetes</taxon>
        <taxon>Dothideomycetes incertae sedis</taxon>
        <taxon>Botryosphaeriales</taxon>
        <taxon>Phyllostictaceae</taxon>
        <taxon>Phyllosticta</taxon>
    </lineage>
</organism>
<reference evidence="2 3" key="1">
    <citation type="submission" date="2024-04" db="EMBL/GenBank/DDBJ databases">
        <title>Phyllosticta paracitricarpa is synonymous to the EU quarantine fungus P. citricarpa based on phylogenomic analyses.</title>
        <authorList>
            <consortium name="Lawrence Berkeley National Laboratory"/>
            <person name="Van Ingen-Buijs V.A."/>
            <person name="Van Westerhoven A.C."/>
            <person name="Haridas S."/>
            <person name="Skiadas P."/>
            <person name="Martin F."/>
            <person name="Groenewald J.Z."/>
            <person name="Crous P.W."/>
            <person name="Seidl M.F."/>
        </authorList>
    </citation>
    <scope>NUCLEOTIDE SEQUENCE [LARGE SCALE GENOMIC DNA]</scope>
    <source>
        <strain evidence="2 3">CBS 122670</strain>
    </source>
</reference>
<dbReference type="Proteomes" id="UP001365128">
    <property type="component" value="Unassembled WGS sequence"/>
</dbReference>
<dbReference type="EMBL" id="JBBPDW010000004">
    <property type="protein sequence ID" value="KAK7553516.1"/>
    <property type="molecule type" value="Genomic_DNA"/>
</dbReference>